<organism evidence="3 4">
    <name type="scientific">Candidatus Yanofskybacteria bacterium RIFCSPLOWO2_01_FULL_43_22</name>
    <dbReference type="NCBI Taxonomy" id="1802695"/>
    <lineage>
        <taxon>Bacteria</taxon>
        <taxon>Candidatus Yanofskyibacteriota</taxon>
    </lineage>
</organism>
<reference evidence="3 4" key="1">
    <citation type="journal article" date="2016" name="Nat. Commun.">
        <title>Thousands of microbial genomes shed light on interconnected biogeochemical processes in an aquifer system.</title>
        <authorList>
            <person name="Anantharaman K."/>
            <person name="Brown C.T."/>
            <person name="Hug L.A."/>
            <person name="Sharon I."/>
            <person name="Castelle C.J."/>
            <person name="Probst A.J."/>
            <person name="Thomas B.C."/>
            <person name="Singh A."/>
            <person name="Wilkins M.J."/>
            <person name="Karaoz U."/>
            <person name="Brodie E.L."/>
            <person name="Williams K.H."/>
            <person name="Hubbard S.S."/>
            <person name="Banfield J.F."/>
        </authorList>
    </citation>
    <scope>NUCLEOTIDE SEQUENCE [LARGE SCALE GENOMIC DNA]</scope>
</reference>
<dbReference type="Pfam" id="PF01541">
    <property type="entry name" value="GIY-YIG"/>
    <property type="match status" value="1"/>
</dbReference>
<accession>A0A1F8GF70</accession>
<feature type="domain" description="GIY-YIG" evidence="2">
    <location>
        <begin position="1"/>
        <end position="78"/>
    </location>
</feature>
<comment type="similarity">
    <text evidence="1">Belongs to the UPF0213 family.</text>
</comment>
<dbReference type="SUPFAM" id="SSF82771">
    <property type="entry name" value="GIY-YIG endonuclease"/>
    <property type="match status" value="1"/>
</dbReference>
<dbReference type="Gene3D" id="3.40.1440.10">
    <property type="entry name" value="GIY-YIG endonuclease"/>
    <property type="match status" value="1"/>
</dbReference>
<evidence type="ECO:0000313" key="3">
    <source>
        <dbReference type="EMBL" id="OGN24024.1"/>
    </source>
</evidence>
<comment type="caution">
    <text evidence="3">The sequence shown here is derived from an EMBL/GenBank/DDBJ whole genome shotgun (WGS) entry which is preliminary data.</text>
</comment>
<dbReference type="AlphaFoldDB" id="A0A1F8GF70"/>
<proteinExistence type="inferred from homology"/>
<name>A0A1F8GF70_9BACT</name>
<dbReference type="InterPro" id="IPR035901">
    <property type="entry name" value="GIY-YIG_endonuc_sf"/>
</dbReference>
<sequence>MYFVYVLSLSNGQIYIGFTKDLKKRIEEHNNGKVFTTSKYLPIKLVYYECYLSREDAKIRETMIKKFGSTYSHLKKRIYYSIKASQGRG</sequence>
<evidence type="ECO:0000256" key="1">
    <source>
        <dbReference type="ARBA" id="ARBA00007435"/>
    </source>
</evidence>
<dbReference type="PROSITE" id="PS50164">
    <property type="entry name" value="GIY_YIG"/>
    <property type="match status" value="1"/>
</dbReference>
<dbReference type="InterPro" id="IPR000305">
    <property type="entry name" value="GIY-YIG_endonuc"/>
</dbReference>
<dbReference type="InterPro" id="IPR050190">
    <property type="entry name" value="UPF0213_domain"/>
</dbReference>
<dbReference type="PANTHER" id="PTHR34477:SF5">
    <property type="entry name" value="BSL5627 PROTEIN"/>
    <property type="match status" value="1"/>
</dbReference>
<gene>
    <name evidence="3" type="ORF">A3A13_02760</name>
</gene>
<dbReference type="EMBL" id="MGKJ01000014">
    <property type="protein sequence ID" value="OGN24024.1"/>
    <property type="molecule type" value="Genomic_DNA"/>
</dbReference>
<protein>
    <recommendedName>
        <fullName evidence="2">GIY-YIG domain-containing protein</fullName>
    </recommendedName>
</protein>
<dbReference type="SMART" id="SM00465">
    <property type="entry name" value="GIYc"/>
    <property type="match status" value="1"/>
</dbReference>
<evidence type="ECO:0000259" key="2">
    <source>
        <dbReference type="PROSITE" id="PS50164"/>
    </source>
</evidence>
<evidence type="ECO:0000313" key="4">
    <source>
        <dbReference type="Proteomes" id="UP000178911"/>
    </source>
</evidence>
<dbReference type="Proteomes" id="UP000178911">
    <property type="component" value="Unassembled WGS sequence"/>
</dbReference>
<dbReference type="STRING" id="1802695.A3A13_02760"/>
<dbReference type="PANTHER" id="PTHR34477">
    <property type="entry name" value="UPF0213 PROTEIN YHBQ"/>
    <property type="match status" value="1"/>
</dbReference>
<dbReference type="CDD" id="cd10449">
    <property type="entry name" value="GIY-YIG_SLX1_like"/>
    <property type="match status" value="1"/>
</dbReference>